<proteinExistence type="predicted"/>
<dbReference type="EMBL" id="JACEEZ010001309">
    <property type="protein sequence ID" value="KAG0729347.1"/>
    <property type="molecule type" value="Genomic_DNA"/>
</dbReference>
<evidence type="ECO:0000313" key="2">
    <source>
        <dbReference type="EMBL" id="KAG0729347.1"/>
    </source>
</evidence>
<dbReference type="Pfam" id="PF21787">
    <property type="entry name" value="TNP-like_RNaseH_N"/>
    <property type="match status" value="1"/>
</dbReference>
<organism evidence="2 3">
    <name type="scientific">Chionoecetes opilio</name>
    <name type="common">Atlantic snow crab</name>
    <name type="synonym">Cancer opilio</name>
    <dbReference type="NCBI Taxonomy" id="41210"/>
    <lineage>
        <taxon>Eukaryota</taxon>
        <taxon>Metazoa</taxon>
        <taxon>Ecdysozoa</taxon>
        <taxon>Arthropoda</taxon>
        <taxon>Crustacea</taxon>
        <taxon>Multicrustacea</taxon>
        <taxon>Malacostraca</taxon>
        <taxon>Eumalacostraca</taxon>
        <taxon>Eucarida</taxon>
        <taxon>Decapoda</taxon>
        <taxon>Pleocyemata</taxon>
        <taxon>Brachyura</taxon>
        <taxon>Eubrachyura</taxon>
        <taxon>Majoidea</taxon>
        <taxon>Majidae</taxon>
        <taxon>Chionoecetes</taxon>
    </lineage>
</organism>
<dbReference type="Proteomes" id="UP000770661">
    <property type="component" value="Unassembled WGS sequence"/>
</dbReference>
<evidence type="ECO:0000259" key="1">
    <source>
        <dbReference type="Pfam" id="PF21787"/>
    </source>
</evidence>
<protein>
    <recommendedName>
        <fullName evidence="1">Transposable element P transposase-like RNase H domain-containing protein</fullName>
    </recommendedName>
</protein>
<name>A0A8J5D4P4_CHIOP</name>
<dbReference type="AlphaFoldDB" id="A0A8J5D4P4"/>
<dbReference type="OrthoDB" id="6381099at2759"/>
<accession>A0A8J5D4P4</accession>
<reference evidence="2" key="1">
    <citation type="submission" date="2020-07" db="EMBL/GenBank/DDBJ databases">
        <title>The High-quality genome of the commercially important snow crab, Chionoecetes opilio.</title>
        <authorList>
            <person name="Jeong J.-H."/>
            <person name="Ryu S."/>
        </authorList>
    </citation>
    <scope>NUCLEOTIDE SEQUENCE</scope>
    <source>
        <strain evidence="2">MADBK_172401_WGS</strain>
        <tissue evidence="2">Digestive gland</tissue>
    </source>
</reference>
<dbReference type="InterPro" id="IPR048365">
    <property type="entry name" value="TNP-like_RNaseH_N"/>
</dbReference>
<evidence type="ECO:0000313" key="3">
    <source>
        <dbReference type="Proteomes" id="UP000770661"/>
    </source>
</evidence>
<feature type="domain" description="Transposable element P transposase-like RNase H" evidence="1">
    <location>
        <begin position="20"/>
        <end position="137"/>
    </location>
</feature>
<sequence length="197" mass="21916">MCLPGRAVLRRLTSVLSVQSGLEVGTMGYLKMRYNKLTPREHLVNLALDEVYLAQGVELAAGTVTGETREGNVARTLLCTMINSIAGRYEDMIPMNPIESISADRQVLQELTEVGYQVVSVTTDGHKVNTAFQAKLGVTPDKPWFANPFVENQEQHEARVHVINDTVHLWKNGFYQLLNKKKLVAPPFPGSKARIIN</sequence>
<comment type="caution">
    <text evidence="2">The sequence shown here is derived from an EMBL/GenBank/DDBJ whole genome shotgun (WGS) entry which is preliminary data.</text>
</comment>
<gene>
    <name evidence="2" type="ORF">GWK47_030547</name>
</gene>
<keyword evidence="3" id="KW-1185">Reference proteome</keyword>